<feature type="transmembrane region" description="Helical" evidence="1">
    <location>
        <begin position="30"/>
        <end position="51"/>
    </location>
</feature>
<name>A0A830HBL4_9CHLO</name>
<organism evidence="2 4">
    <name type="scientific">Pycnococcus provasolii</name>
    <dbReference type="NCBI Taxonomy" id="41880"/>
    <lineage>
        <taxon>Eukaryota</taxon>
        <taxon>Viridiplantae</taxon>
        <taxon>Chlorophyta</taxon>
        <taxon>Pseudoscourfieldiophyceae</taxon>
        <taxon>Pseudoscourfieldiales</taxon>
        <taxon>Pycnococcaceae</taxon>
        <taxon>Pycnococcus</taxon>
    </lineage>
</organism>
<evidence type="ECO:0000313" key="3">
    <source>
        <dbReference type="EMBL" id="GHP09341.1"/>
    </source>
</evidence>
<keyword evidence="4" id="KW-1185">Reference proteome</keyword>
<keyword evidence="1" id="KW-1133">Transmembrane helix</keyword>
<keyword evidence="1" id="KW-0472">Membrane</keyword>
<evidence type="ECO:0000313" key="2">
    <source>
        <dbReference type="EMBL" id="GHP04052.1"/>
    </source>
</evidence>
<proteinExistence type="predicted"/>
<keyword evidence="1" id="KW-0812">Transmembrane</keyword>
<sequence length="138" mass="14898">MGVAFKAERGWQQGVRVAFSMGLHNACEGLAIALVLTSSGFSNAAGAFWAIITHLPQVPGAMLFYLGAQHLASWLPVLLGWAGASIKQNDENPDAVRAREARRRSAYSAYWEAGGQPLRGHFDPNTSVELNTGLRRSC</sequence>
<dbReference type="EMBL" id="BNJQ01000024">
    <property type="protein sequence ID" value="GHP09341.1"/>
    <property type="molecule type" value="Genomic_DNA"/>
</dbReference>
<evidence type="ECO:0000313" key="4">
    <source>
        <dbReference type="Proteomes" id="UP000660262"/>
    </source>
</evidence>
<gene>
    <name evidence="2" type="ORF">PPROV_000280600</name>
    <name evidence="3" type="ORF">PPROV_000807700</name>
</gene>
<protein>
    <submittedName>
        <fullName evidence="2">Uncharacterized protein</fullName>
    </submittedName>
</protein>
<dbReference type="AlphaFoldDB" id="A0A830HBL4"/>
<feature type="transmembrane region" description="Helical" evidence="1">
    <location>
        <begin position="63"/>
        <end position="84"/>
    </location>
</feature>
<evidence type="ECO:0000256" key="1">
    <source>
        <dbReference type="SAM" id="Phobius"/>
    </source>
</evidence>
<dbReference type="Proteomes" id="UP000660262">
    <property type="component" value="Unassembled WGS sequence"/>
</dbReference>
<dbReference type="EMBL" id="BNJQ01000006">
    <property type="protein sequence ID" value="GHP04052.1"/>
    <property type="molecule type" value="Genomic_DNA"/>
</dbReference>
<comment type="caution">
    <text evidence="2">The sequence shown here is derived from an EMBL/GenBank/DDBJ whole genome shotgun (WGS) entry which is preliminary data.</text>
</comment>
<reference evidence="2" key="1">
    <citation type="submission" date="2020-10" db="EMBL/GenBank/DDBJ databases">
        <title>Unveiling of a novel bifunctional photoreceptor, Dualchrome1, isolated from a cosmopolitan green alga.</title>
        <authorList>
            <person name="Suzuki S."/>
            <person name="Kawachi M."/>
        </authorList>
    </citation>
    <scope>NUCLEOTIDE SEQUENCE</scope>
    <source>
        <strain evidence="2">NIES 2893</strain>
    </source>
</reference>
<accession>A0A830HBL4</accession>